<dbReference type="OrthoDB" id="3559451at2759"/>
<keyword evidence="3" id="KW-1185">Reference proteome</keyword>
<evidence type="ECO:0000313" key="3">
    <source>
        <dbReference type="Proteomes" id="UP000235672"/>
    </source>
</evidence>
<reference evidence="2 3" key="1">
    <citation type="submission" date="2016-05" db="EMBL/GenBank/DDBJ databases">
        <title>A degradative enzymes factory behind the ericoid mycorrhizal symbiosis.</title>
        <authorList>
            <consortium name="DOE Joint Genome Institute"/>
            <person name="Martino E."/>
            <person name="Morin E."/>
            <person name="Grelet G."/>
            <person name="Kuo A."/>
            <person name="Kohler A."/>
            <person name="Daghino S."/>
            <person name="Barry K."/>
            <person name="Choi C."/>
            <person name="Cichocki N."/>
            <person name="Clum A."/>
            <person name="Copeland A."/>
            <person name="Hainaut M."/>
            <person name="Haridas S."/>
            <person name="Labutti K."/>
            <person name="Lindquist E."/>
            <person name="Lipzen A."/>
            <person name="Khouja H.-R."/>
            <person name="Murat C."/>
            <person name="Ohm R."/>
            <person name="Olson A."/>
            <person name="Spatafora J."/>
            <person name="Veneault-Fourrey C."/>
            <person name="Henrissat B."/>
            <person name="Grigoriev I."/>
            <person name="Martin F."/>
            <person name="Perotto S."/>
        </authorList>
    </citation>
    <scope>NUCLEOTIDE SEQUENCE [LARGE SCALE GENOMIC DNA]</scope>
    <source>
        <strain evidence="2 3">UAMH 7357</strain>
    </source>
</reference>
<organism evidence="2 3">
    <name type="scientific">Hyaloscypha hepaticicola</name>
    <dbReference type="NCBI Taxonomy" id="2082293"/>
    <lineage>
        <taxon>Eukaryota</taxon>
        <taxon>Fungi</taxon>
        <taxon>Dikarya</taxon>
        <taxon>Ascomycota</taxon>
        <taxon>Pezizomycotina</taxon>
        <taxon>Leotiomycetes</taxon>
        <taxon>Helotiales</taxon>
        <taxon>Hyaloscyphaceae</taxon>
        <taxon>Hyaloscypha</taxon>
    </lineage>
</organism>
<evidence type="ECO:0000313" key="2">
    <source>
        <dbReference type="EMBL" id="PMD27180.1"/>
    </source>
</evidence>
<dbReference type="EMBL" id="KZ613466">
    <property type="protein sequence ID" value="PMD27180.1"/>
    <property type="molecule type" value="Genomic_DNA"/>
</dbReference>
<dbReference type="AlphaFoldDB" id="A0A2J6QLQ9"/>
<gene>
    <name evidence="2" type="ORF">NA56DRAFT_743519</name>
</gene>
<feature type="region of interest" description="Disordered" evidence="1">
    <location>
        <begin position="1"/>
        <end position="39"/>
    </location>
</feature>
<feature type="compositionally biased region" description="Basic and acidic residues" evidence="1">
    <location>
        <begin position="23"/>
        <end position="39"/>
    </location>
</feature>
<accession>A0A2J6QLQ9</accession>
<protein>
    <submittedName>
        <fullName evidence="2">Uncharacterized protein</fullName>
    </submittedName>
</protein>
<dbReference type="Proteomes" id="UP000235672">
    <property type="component" value="Unassembled WGS sequence"/>
</dbReference>
<name>A0A2J6QLQ9_9HELO</name>
<feature type="compositionally biased region" description="Polar residues" evidence="1">
    <location>
        <begin position="57"/>
        <end position="73"/>
    </location>
</feature>
<feature type="region of interest" description="Disordered" evidence="1">
    <location>
        <begin position="53"/>
        <end position="79"/>
    </location>
</feature>
<sequence length="156" mass="16981">MERVSRKRPLSEVENTNSGPANKRQEIEPKSPKTAIRDASEALIEVIRKAEDIHSCPTKSNPKSSSVTVSNGNKKQDVSADAAAGFEFEKDNPTGLTSIPACRKTLYGGKFNGYIDFNPVAAMASKFMQDRLSDRYLGSKRVTILMGNGPSTCTPQ</sequence>
<evidence type="ECO:0000256" key="1">
    <source>
        <dbReference type="SAM" id="MobiDB-lite"/>
    </source>
</evidence>
<proteinExistence type="predicted"/>